<comment type="caution">
    <text evidence="1">The sequence shown here is derived from an EMBL/GenBank/DDBJ whole genome shotgun (WGS) entry which is preliminary data.</text>
</comment>
<dbReference type="EMBL" id="PKPP01000094">
    <property type="protein sequence ID" value="PWA97923.1"/>
    <property type="molecule type" value="Genomic_DNA"/>
</dbReference>
<keyword evidence="1" id="KW-0808">Transferase</keyword>
<gene>
    <name evidence="1" type="ORF">CTI12_AA021920</name>
</gene>
<sequence length="141" mass="16985">MQCSLCEGSPDSIKHLFFECSYAEKIWSELRKKSQLVDMPYEWEAILHKMVSLPCNNSISSVVRRIVIAASVYFIWMERNKRLFTREKRNPNELLKTIIEHVRLKLASLKVKSSVQIYKVSKEWQIQMNVRRQDYMYLFWF</sequence>
<organism evidence="1 2">
    <name type="scientific">Artemisia annua</name>
    <name type="common">Sweet wormwood</name>
    <dbReference type="NCBI Taxonomy" id="35608"/>
    <lineage>
        <taxon>Eukaryota</taxon>
        <taxon>Viridiplantae</taxon>
        <taxon>Streptophyta</taxon>
        <taxon>Embryophyta</taxon>
        <taxon>Tracheophyta</taxon>
        <taxon>Spermatophyta</taxon>
        <taxon>Magnoliopsida</taxon>
        <taxon>eudicotyledons</taxon>
        <taxon>Gunneridae</taxon>
        <taxon>Pentapetalae</taxon>
        <taxon>asterids</taxon>
        <taxon>campanulids</taxon>
        <taxon>Asterales</taxon>
        <taxon>Asteraceae</taxon>
        <taxon>Asteroideae</taxon>
        <taxon>Anthemideae</taxon>
        <taxon>Artemisiinae</taxon>
        <taxon>Artemisia</taxon>
    </lineage>
</organism>
<keyword evidence="1" id="KW-0548">Nucleotidyltransferase</keyword>
<dbReference type="AlphaFoldDB" id="A0A2U1QIU9"/>
<accession>A0A2U1QIU9</accession>
<dbReference type="Proteomes" id="UP000245207">
    <property type="component" value="Unassembled WGS sequence"/>
</dbReference>
<keyword evidence="2" id="KW-1185">Reference proteome</keyword>
<reference evidence="1 2" key="1">
    <citation type="journal article" date="2018" name="Mol. Plant">
        <title>The genome of Artemisia annua provides insight into the evolution of Asteraceae family and artemisinin biosynthesis.</title>
        <authorList>
            <person name="Shen Q."/>
            <person name="Zhang L."/>
            <person name="Liao Z."/>
            <person name="Wang S."/>
            <person name="Yan T."/>
            <person name="Shi P."/>
            <person name="Liu M."/>
            <person name="Fu X."/>
            <person name="Pan Q."/>
            <person name="Wang Y."/>
            <person name="Lv Z."/>
            <person name="Lu X."/>
            <person name="Zhang F."/>
            <person name="Jiang W."/>
            <person name="Ma Y."/>
            <person name="Chen M."/>
            <person name="Hao X."/>
            <person name="Li L."/>
            <person name="Tang Y."/>
            <person name="Lv G."/>
            <person name="Zhou Y."/>
            <person name="Sun X."/>
            <person name="Brodelius P.E."/>
            <person name="Rose J.K.C."/>
            <person name="Tang K."/>
        </authorList>
    </citation>
    <scope>NUCLEOTIDE SEQUENCE [LARGE SCALE GENOMIC DNA]</scope>
    <source>
        <strain evidence="2">cv. Huhao1</strain>
        <tissue evidence="1">Leaf</tissue>
    </source>
</reference>
<dbReference type="PANTHER" id="PTHR33116:SF78">
    <property type="entry name" value="OS12G0587133 PROTEIN"/>
    <property type="match status" value="1"/>
</dbReference>
<dbReference type="PANTHER" id="PTHR33116">
    <property type="entry name" value="REVERSE TRANSCRIPTASE ZINC-BINDING DOMAIN-CONTAINING PROTEIN-RELATED-RELATED"/>
    <property type="match status" value="1"/>
</dbReference>
<dbReference type="OrthoDB" id="1938430at2759"/>
<proteinExistence type="predicted"/>
<keyword evidence="1" id="KW-0695">RNA-directed DNA polymerase</keyword>
<dbReference type="GO" id="GO:0003964">
    <property type="term" value="F:RNA-directed DNA polymerase activity"/>
    <property type="evidence" value="ECO:0007669"/>
    <property type="project" value="UniProtKB-KW"/>
</dbReference>
<evidence type="ECO:0000313" key="2">
    <source>
        <dbReference type="Proteomes" id="UP000245207"/>
    </source>
</evidence>
<name>A0A2U1QIU9_ARTAN</name>
<evidence type="ECO:0000313" key="1">
    <source>
        <dbReference type="EMBL" id="PWA97923.1"/>
    </source>
</evidence>
<protein>
    <submittedName>
        <fullName evidence="1">Reverse transcriptase zinc-binding domain-containing protein</fullName>
    </submittedName>
</protein>